<dbReference type="Pfam" id="PF01826">
    <property type="entry name" value="TIL"/>
    <property type="match status" value="2"/>
</dbReference>
<comment type="caution">
    <text evidence="3">Lacks conserved residue(s) required for the propagation of feature annotation.</text>
</comment>
<dbReference type="InterPro" id="IPR036084">
    <property type="entry name" value="Ser_inhib-like_sf"/>
</dbReference>
<dbReference type="CDD" id="cd19941">
    <property type="entry name" value="TIL"/>
    <property type="match status" value="4"/>
</dbReference>
<dbReference type="InterPro" id="IPR001846">
    <property type="entry name" value="VWF_type-D"/>
</dbReference>
<dbReference type="InterPro" id="IPR014853">
    <property type="entry name" value="VWF/SSPO/ZAN-like_Cys-rich_dom"/>
</dbReference>
<feature type="domain" description="VWFD" evidence="5">
    <location>
        <begin position="992"/>
        <end position="1177"/>
    </location>
</feature>
<dbReference type="PROSITE" id="PS01186">
    <property type="entry name" value="EGF_2"/>
    <property type="match status" value="3"/>
</dbReference>
<evidence type="ECO:0000313" key="7">
    <source>
        <dbReference type="Proteomes" id="UP001195483"/>
    </source>
</evidence>
<reference evidence="6" key="2">
    <citation type="journal article" date="2021" name="Genome Biol. Evol.">
        <title>Developing a high-quality reference genome for a parasitic bivalve with doubly uniparental inheritance (Bivalvia: Unionida).</title>
        <authorList>
            <person name="Smith C.H."/>
        </authorList>
    </citation>
    <scope>NUCLEOTIDE SEQUENCE</scope>
    <source>
        <strain evidence="6">CHS0354</strain>
        <tissue evidence="6">Mantle</tissue>
    </source>
</reference>
<feature type="domain" description="VWFD" evidence="5">
    <location>
        <begin position="504"/>
        <end position="719"/>
    </location>
</feature>
<evidence type="ECO:0008006" key="8">
    <source>
        <dbReference type="Google" id="ProtNLM"/>
    </source>
</evidence>
<dbReference type="InterPro" id="IPR050780">
    <property type="entry name" value="Mucin_vWF_Thrombospondin_sf"/>
</dbReference>
<dbReference type="GO" id="GO:0005615">
    <property type="term" value="C:extracellular space"/>
    <property type="evidence" value="ECO:0007669"/>
    <property type="project" value="TreeGrafter"/>
</dbReference>
<sequence>MLRKCGKYKNGCHESASCQRKGDTDYCACNSGYYGNGVDFCGGACTCTGSGDPHYKTFDGSMIHFQGICKYILSELSIGSPCDYRVLVQNEHRYGNTRVSFTKRVDVEIRNTTISLRKDRALFVNRERKYTPFEAGDLTFSIFMRGSGEIVVQTSCKVVVIYDGSERVSVTVPEVYGRNITGLCGNCNGDRSDDFLTKDKLDVSKEHDRYARIGNSFAVPDPETPPEICAIEDVKITCSPEFKGLAASNDYCGLLRNIDGPFASFIKNEPTVSEKVWEACVYDVCSFEDNLAEATKTACKALENFARTIQENGEGQVKWRTATRCPLTCGENMEYSLDVGVLPTCTTEVQPEQYDVAPVDGCKCKPGFVQSGDKCVRKEECGCKTNDGNQYLPVGETFITEDCRFMNQCQYRNGKSEIVTVENRPACHSLAQCRLNDTIGQYSCQCQKGTVGDGIISCISACGNTKKPCHPNAICIKGMGKQVDQCRCKDGYYGDGIENCTKSCECVASGDPHYTTFDGQKIHFQGLCKYTLASIPYCSINVEVKNQPVPGNKVSTTKLLEVKLPSTKIRIGQKKTLLVRITICLFLLLLSKLRRARFLKCLRDFSYDYKGSNRIPINGEIAYAPIEGVGYRIYEKGSMVVETDCGVVVMFDGANTARVLVPSQYGNNVMGICGNCDGIQNDFRTKTGRFVSWEANKYSLIGDSYSVPDDTEQGSQSCQTESFDPTCPLEWESKKRSNEYCGLILDPKGPFGPCLAKYPEIAKDDGIISDCTYDVCANSADPKNAQAAACTALAMLAYRCQQKSDIDIIAWRKNDFCPMKECGENMVYNPAIMQCSASCQDPMRRTPCHAGLTEGCECKPGFFRSGAACVPRDQCGCTVQGKYYPLNTTVTSSDCKKRYICVHKDGSSYMERFENYPPCGAKKSCRLNDEGNYQCQCDKDYKGDGFTCENVCGIHSKVCHKYASCLTKGNTQYCSCNAGYYGNGVDSCGGACTCTGSGDPHYKTFDGSMIHFQGICKYVLSELSIGSECDYRVFVQNEHRQGNTRVSFTKRVDIEIGDAIISLRKDRVLFVNRERKYPPFEADDLSFSIFMRGSAEIVVQTSCKVIVIFDGNQRVSVTAPDVYGKNLIGLCGNCNGNTGDDFLTKDKLDVSKEPDRYARIGNSFAVPDKETPPEICPTEDVKIKCSPEFLAVANSTSYCGLLSGTTGPFADFIKREPEIADKYFEACLFDVCSYEGNLTEAKRTACDTLDSYAKALQEKGLGRVLWRSPERCPLACGENMEYSTNVGVVPTCSDTNGVPKQQFDVPTVDGCVCKQGFVLSSDRCVRKTECGCKVDNRYLPLGEKFATEDCRFLKQCQYQNGKSEIVTLQTRPACHLLAQCKPDETTGQYTCQCQKGTVGDGITSCIAACGYANKPCHSNAICSKGTGKQLDQCRCKEGYYGDGIEKCTKSCECVASGDPHYTTFDGQKIHFQGLCKYTLASIPYCSINVEVKNQPVSGNKVSTTKLLEVKLPSTKIRIGQKKNLLINGEIAYAPIEGVGYRIYEKGSMVVETYCGVVVMFDGVNTARVLVPSQYGNNVMGICGNCDGIQNDFRTKTGRSVSGEANKYNLIGDSYAVPDDTEQGSKSCQTESFDPTCPLEWESKMRSNEYCGLILDPKGPFGPCLAKYPEIAKGDGIISDCTYDVCANSADPKNAQAAACNSLALLAYRCQQKSDIDIIEWRRDDFCPMKECGENMVYNPAIMQCSASCQDPMRRIPCHAGLLEGCECKPGFFRSGAACVPREQCGCSEQSKYYPLNTTVTSSDCRKRYVCVHKDGSSYMERLEDSPPCGARASCRLNDEGNYQCQCDKDYKGDGFTCENLPPPNENGTCSVTETTTGCSTVKIIKGNCYFTSNFKGQCRYVVKMINANAAIVYIGDSKVIRLDSYNIKEYVDCAAFKMESGQVTVTEPTCGCQ</sequence>
<dbReference type="InterPro" id="IPR002919">
    <property type="entry name" value="TIL_dom"/>
</dbReference>
<dbReference type="SUPFAM" id="SSF57567">
    <property type="entry name" value="Serine protease inhibitors"/>
    <property type="match status" value="4"/>
</dbReference>
<reference evidence="6" key="1">
    <citation type="journal article" date="2021" name="Genome Biol. Evol.">
        <title>A High-Quality Reference Genome for a Parasitic Bivalve with Doubly Uniparental Inheritance (Bivalvia: Unionida).</title>
        <authorList>
            <person name="Smith C.H."/>
        </authorList>
    </citation>
    <scope>NUCLEOTIDE SEQUENCE</scope>
    <source>
        <strain evidence="6">CHS0354</strain>
    </source>
</reference>
<feature type="domain" description="EGF-like" evidence="4">
    <location>
        <begin position="1820"/>
        <end position="1858"/>
    </location>
</feature>
<dbReference type="PANTHER" id="PTHR11339:SF373">
    <property type="entry name" value="VWFD DOMAIN-CONTAINING PROTEIN"/>
    <property type="match status" value="1"/>
</dbReference>
<evidence type="ECO:0000256" key="1">
    <source>
        <dbReference type="ARBA" id="ARBA00023157"/>
    </source>
</evidence>
<evidence type="ECO:0000259" key="5">
    <source>
        <dbReference type="PROSITE" id="PS51233"/>
    </source>
</evidence>
<keyword evidence="3" id="KW-0245">EGF-like domain</keyword>
<dbReference type="Gene3D" id="2.10.25.10">
    <property type="entry name" value="Laminin"/>
    <property type="match status" value="7"/>
</dbReference>
<feature type="domain" description="EGF-like" evidence="4">
    <location>
        <begin position="459"/>
        <end position="501"/>
    </location>
</feature>
<dbReference type="SMART" id="SM00216">
    <property type="entry name" value="VWD"/>
    <property type="match status" value="4"/>
</dbReference>
<keyword evidence="7" id="KW-1185">Reference proteome</keyword>
<proteinExistence type="predicted"/>
<dbReference type="PROSITE" id="PS50026">
    <property type="entry name" value="EGF_3"/>
    <property type="match status" value="2"/>
</dbReference>
<dbReference type="PROSITE" id="PS51233">
    <property type="entry name" value="VWFD"/>
    <property type="match status" value="4"/>
</dbReference>
<dbReference type="Pfam" id="PF08742">
    <property type="entry name" value="C8"/>
    <property type="match status" value="4"/>
</dbReference>
<dbReference type="SMART" id="SM00181">
    <property type="entry name" value="EGF"/>
    <property type="match status" value="8"/>
</dbReference>
<name>A0AAE0W241_9BIVA</name>
<reference evidence="6" key="3">
    <citation type="submission" date="2023-05" db="EMBL/GenBank/DDBJ databases">
        <authorList>
            <person name="Smith C.H."/>
        </authorList>
    </citation>
    <scope>NUCLEOTIDE SEQUENCE</scope>
    <source>
        <strain evidence="6">CHS0354</strain>
        <tissue evidence="6">Mantle</tissue>
    </source>
</reference>
<gene>
    <name evidence="6" type="ORF">CHS0354_024357</name>
</gene>
<feature type="domain" description="VWFD" evidence="5">
    <location>
        <begin position="45"/>
        <end position="230"/>
    </location>
</feature>
<dbReference type="SMART" id="SM00832">
    <property type="entry name" value="C8"/>
    <property type="match status" value="4"/>
</dbReference>
<evidence type="ECO:0000259" key="4">
    <source>
        <dbReference type="PROSITE" id="PS50026"/>
    </source>
</evidence>
<feature type="disulfide bond" evidence="3">
    <location>
        <begin position="469"/>
        <end position="486"/>
    </location>
</feature>
<dbReference type="GO" id="GO:0031012">
    <property type="term" value="C:extracellular matrix"/>
    <property type="evidence" value="ECO:0007669"/>
    <property type="project" value="TreeGrafter"/>
</dbReference>
<feature type="domain" description="VWFD" evidence="5">
    <location>
        <begin position="1451"/>
        <end position="1628"/>
    </location>
</feature>
<dbReference type="Proteomes" id="UP001195483">
    <property type="component" value="Unassembled WGS sequence"/>
</dbReference>
<evidence type="ECO:0000256" key="2">
    <source>
        <dbReference type="ARBA" id="ARBA00023180"/>
    </source>
</evidence>
<dbReference type="PANTHER" id="PTHR11339">
    <property type="entry name" value="EXTRACELLULAR MATRIX GLYCOPROTEIN RELATED"/>
    <property type="match status" value="1"/>
</dbReference>
<dbReference type="Pfam" id="PF00094">
    <property type="entry name" value="VWD"/>
    <property type="match status" value="5"/>
</dbReference>
<dbReference type="EMBL" id="JAEAOA010001447">
    <property type="protein sequence ID" value="KAK3598636.1"/>
    <property type="molecule type" value="Genomic_DNA"/>
</dbReference>
<evidence type="ECO:0000313" key="6">
    <source>
        <dbReference type="EMBL" id="KAK3598636.1"/>
    </source>
</evidence>
<accession>A0AAE0W241</accession>
<keyword evidence="1 3" id="KW-1015">Disulfide bond</keyword>
<keyword evidence="2" id="KW-0325">Glycoprotein</keyword>
<protein>
    <recommendedName>
        <fullName evidence="8">Zonadhesin</fullName>
    </recommendedName>
</protein>
<evidence type="ECO:0000256" key="3">
    <source>
        <dbReference type="PROSITE-ProRule" id="PRU00076"/>
    </source>
</evidence>
<dbReference type="InterPro" id="IPR000742">
    <property type="entry name" value="EGF"/>
</dbReference>
<comment type="caution">
    <text evidence="6">The sequence shown here is derived from an EMBL/GenBank/DDBJ whole genome shotgun (WGS) entry which is preliminary data.</text>
</comment>
<organism evidence="6 7">
    <name type="scientific">Potamilus streckersoni</name>
    <dbReference type="NCBI Taxonomy" id="2493646"/>
    <lineage>
        <taxon>Eukaryota</taxon>
        <taxon>Metazoa</taxon>
        <taxon>Spiralia</taxon>
        <taxon>Lophotrochozoa</taxon>
        <taxon>Mollusca</taxon>
        <taxon>Bivalvia</taxon>
        <taxon>Autobranchia</taxon>
        <taxon>Heteroconchia</taxon>
        <taxon>Palaeoheterodonta</taxon>
        <taxon>Unionida</taxon>
        <taxon>Unionoidea</taxon>
        <taxon>Unionidae</taxon>
        <taxon>Ambleminae</taxon>
        <taxon>Lampsilini</taxon>
        <taxon>Potamilus</taxon>
    </lineage>
</organism>